<reference evidence="1 2" key="1">
    <citation type="submission" date="2018-11" db="EMBL/GenBank/DDBJ databases">
        <authorList>
            <consortium name="Pathogen Informatics"/>
        </authorList>
    </citation>
    <scope>NUCLEOTIDE SEQUENCE [LARGE SCALE GENOMIC DNA]</scope>
</reference>
<dbReference type="EMBL" id="UYRV01003894">
    <property type="protein sequence ID" value="VDK50874.1"/>
    <property type="molecule type" value="Genomic_DNA"/>
</dbReference>
<dbReference type="SUPFAM" id="SSF48726">
    <property type="entry name" value="Immunoglobulin"/>
    <property type="match status" value="1"/>
</dbReference>
<protein>
    <recommendedName>
        <fullName evidence="3">Ig-like domain-containing protein</fullName>
    </recommendedName>
</protein>
<keyword evidence="2" id="KW-1185">Reference proteome</keyword>
<dbReference type="InterPro" id="IPR036179">
    <property type="entry name" value="Ig-like_dom_sf"/>
</dbReference>
<dbReference type="OrthoDB" id="5912975at2759"/>
<accession>A0A3P6S3V4</accession>
<evidence type="ECO:0000313" key="2">
    <source>
        <dbReference type="Proteomes" id="UP000271889"/>
    </source>
</evidence>
<evidence type="ECO:0008006" key="3">
    <source>
        <dbReference type="Google" id="ProtNLM"/>
    </source>
</evidence>
<gene>
    <name evidence="1" type="ORF">CGOC_LOCUS1899</name>
</gene>
<organism evidence="1 2">
    <name type="scientific">Cylicostephanus goldi</name>
    <name type="common">Nematode worm</name>
    <dbReference type="NCBI Taxonomy" id="71465"/>
    <lineage>
        <taxon>Eukaryota</taxon>
        <taxon>Metazoa</taxon>
        <taxon>Ecdysozoa</taxon>
        <taxon>Nematoda</taxon>
        <taxon>Chromadorea</taxon>
        <taxon>Rhabditida</taxon>
        <taxon>Rhabditina</taxon>
        <taxon>Rhabditomorpha</taxon>
        <taxon>Strongyloidea</taxon>
        <taxon>Strongylidae</taxon>
        <taxon>Cylicostephanus</taxon>
    </lineage>
</organism>
<dbReference type="Proteomes" id="UP000271889">
    <property type="component" value="Unassembled WGS sequence"/>
</dbReference>
<sequence>MSPRMRSNCGSMIRIGFKVNSKNAEEKISDQLQFVCIYKGEPSDTATYFIIISEAQKNDLELIFEEPDPWPYVGGQYSLICILKPKTRGRMEDKYQHYLNLTCPRCTHSEVRHTKSIRNDMLSHTVTIDTLTPEDSGQYACSWYFEQQLNKTIEHTVVVSPKMEQIKVLNRTLQEVNVMEGNSITLSADLAAFPHELSGFNAKWIRKYIKPPKTVNETENLVNDNDRQISSERLSGGRVTEKISIRNAATDMSGIYVLTIEYKDTVRTIEWRVSDYFFVSA</sequence>
<evidence type="ECO:0000313" key="1">
    <source>
        <dbReference type="EMBL" id="VDK50874.1"/>
    </source>
</evidence>
<dbReference type="AlphaFoldDB" id="A0A3P6S3V4"/>
<name>A0A3P6S3V4_CYLGO</name>
<proteinExistence type="predicted"/>